<dbReference type="AlphaFoldDB" id="A0A5B0WEC9"/>
<comment type="caution">
    <text evidence="2">The sequence shown here is derived from an EMBL/GenBank/DDBJ whole genome shotgun (WGS) entry which is preliminary data.</text>
</comment>
<reference evidence="2 5" key="2">
    <citation type="submission" date="2019-09" db="EMBL/GenBank/DDBJ databases">
        <title>Whole genome sequence of Photorhabdus heterorhabditis strain ETL (Enterobacteriales: Enterobacteriaceae) a bacterial symbiont of Heterorhabditis zealandica strain ETL (Rhabditida: Heterorhabditidae).</title>
        <authorList>
            <person name="Lulamba T.E."/>
            <person name="Serepa-Dlamini M.H."/>
        </authorList>
    </citation>
    <scope>NUCLEOTIDE SEQUENCE [LARGE SCALE GENOMIC DNA]</scope>
    <source>
        <strain evidence="2 5">ETL</strain>
    </source>
</reference>
<organism evidence="2 5">
    <name type="scientific">Photorhabdus heterorhabditis</name>
    <dbReference type="NCBI Taxonomy" id="880156"/>
    <lineage>
        <taxon>Bacteria</taxon>
        <taxon>Pseudomonadati</taxon>
        <taxon>Pseudomonadota</taxon>
        <taxon>Gammaproteobacteria</taxon>
        <taxon>Enterobacterales</taxon>
        <taxon>Morganellaceae</taxon>
        <taxon>Photorhabdus</taxon>
    </lineage>
</organism>
<name>A0A5B0WEC9_9GAMM</name>
<evidence type="ECO:0000313" key="2">
    <source>
        <dbReference type="EMBL" id="KAA1185420.1"/>
    </source>
</evidence>
<gene>
    <name evidence="3" type="ORF">AM629_13470</name>
    <name evidence="2" type="ORF">F0L16_14775</name>
</gene>
<evidence type="ECO:0000313" key="4">
    <source>
        <dbReference type="Proteomes" id="UP000037727"/>
    </source>
</evidence>
<feature type="region of interest" description="Disordered" evidence="1">
    <location>
        <begin position="222"/>
        <end position="262"/>
    </location>
</feature>
<evidence type="ECO:0000313" key="5">
    <source>
        <dbReference type="Proteomes" id="UP000322184"/>
    </source>
</evidence>
<sequence>MEKEHNLPKAEDTKSESKNLSVKYLKDRFKAGSIPLQTDYEYLIDMADIGRKATGQAPGQADNPNSALKLDEHGRLVVKIKTGNGITVDSDGISINPNQVFPKGMIVMFSGSENEIPPGWAFCNGDNKTPDLRNRFIMCGETLSEKGESSKASGSGDKKNSFKDTESITVSVNVKVEDTILDISQIPKHKHIQCLPYHSDGGFGYSHVNWGKTPYRIDNTPNSSLWHKDKNSNYDDLHPHTSEVGEGKGHNHPATGSSSPHSHKVDVVPPYYLLAFIIKL</sequence>
<dbReference type="CDD" id="cd22641">
    <property type="entry name" value="C24-like"/>
    <property type="match status" value="1"/>
</dbReference>
<reference evidence="3 4" key="1">
    <citation type="submission" date="2015-09" db="EMBL/GenBank/DDBJ databases">
        <title>Draft genome sequence and assembly of Photorhabdus sp. VMG, a bacterial symbiont associated with Heterorhabditis zealandica.</title>
        <authorList>
            <person name="Naidoo S."/>
            <person name="Featherston J."/>
            <person name="Mothupi B."/>
            <person name="Gray V.M."/>
        </authorList>
    </citation>
    <scope>NUCLEOTIDE SEQUENCE [LARGE SCALE GENOMIC DNA]</scope>
    <source>
        <strain evidence="3 4">VMG</strain>
    </source>
</reference>
<dbReference type="OrthoDB" id="6174642at2"/>
<dbReference type="RefSeq" id="WP_054479765.1">
    <property type="nucleotide sequence ID" value="NZ_CAWMRL010000037.1"/>
</dbReference>
<protein>
    <submittedName>
        <fullName evidence="2">Tail fiber protein</fullName>
    </submittedName>
</protein>
<dbReference type="EMBL" id="LJCS01000037">
    <property type="protein sequence ID" value="KOY61548.1"/>
    <property type="molecule type" value="Genomic_DNA"/>
</dbReference>
<dbReference type="Proteomes" id="UP000037727">
    <property type="component" value="Unassembled WGS sequence"/>
</dbReference>
<keyword evidence="4" id="KW-1185">Reference proteome</keyword>
<proteinExistence type="predicted"/>
<feature type="compositionally biased region" description="Basic and acidic residues" evidence="1">
    <location>
        <begin position="226"/>
        <end position="249"/>
    </location>
</feature>
<evidence type="ECO:0000313" key="3">
    <source>
        <dbReference type="EMBL" id="KOY61548.1"/>
    </source>
</evidence>
<dbReference type="SUPFAM" id="SSF88874">
    <property type="entry name" value="Receptor-binding domain of short tail fibre protein gp12"/>
    <property type="match status" value="1"/>
</dbReference>
<dbReference type="STRING" id="880156.AM629_13470"/>
<dbReference type="Proteomes" id="UP000322184">
    <property type="component" value="Unassembled WGS sequence"/>
</dbReference>
<accession>A0A5B0WEC9</accession>
<dbReference type="EMBL" id="VTUW01000029">
    <property type="protein sequence ID" value="KAA1185420.1"/>
    <property type="molecule type" value="Genomic_DNA"/>
</dbReference>
<evidence type="ECO:0000256" key="1">
    <source>
        <dbReference type="SAM" id="MobiDB-lite"/>
    </source>
</evidence>